<dbReference type="AlphaFoldDB" id="A0A6J6L1B5"/>
<dbReference type="InterPro" id="IPR038987">
    <property type="entry name" value="MoeA-like"/>
</dbReference>
<dbReference type="InterPro" id="IPR005111">
    <property type="entry name" value="MoeA_C_domain_IV"/>
</dbReference>
<dbReference type="SUPFAM" id="SSF63882">
    <property type="entry name" value="MoeA N-terminal region -like"/>
    <property type="match status" value="1"/>
</dbReference>
<dbReference type="Gene3D" id="2.40.340.10">
    <property type="entry name" value="MoeA, C-terminal, domain IV"/>
    <property type="match status" value="1"/>
</dbReference>
<evidence type="ECO:0000313" key="4">
    <source>
        <dbReference type="EMBL" id="CAB4655807.1"/>
    </source>
</evidence>
<dbReference type="SUPFAM" id="SSF63867">
    <property type="entry name" value="MoeA C-terminal domain-like"/>
    <property type="match status" value="1"/>
</dbReference>
<dbReference type="SUPFAM" id="SSF53218">
    <property type="entry name" value="Molybdenum cofactor biosynthesis proteins"/>
    <property type="match status" value="1"/>
</dbReference>
<dbReference type="InterPro" id="IPR036135">
    <property type="entry name" value="MoeA_linker/N_sf"/>
</dbReference>
<dbReference type="Pfam" id="PF03454">
    <property type="entry name" value="MoeA_C"/>
    <property type="match status" value="1"/>
</dbReference>
<dbReference type="Gene3D" id="2.170.190.11">
    <property type="entry name" value="Molybdopterin biosynthesis moea protein, domain 3"/>
    <property type="match status" value="1"/>
</dbReference>
<dbReference type="Gene3D" id="3.90.105.10">
    <property type="entry name" value="Molybdopterin biosynthesis moea protein, domain 2"/>
    <property type="match status" value="1"/>
</dbReference>
<proteinExistence type="predicted"/>
<dbReference type="Gene3D" id="3.40.980.10">
    <property type="entry name" value="MoaB/Mog-like domain"/>
    <property type="match status" value="1"/>
</dbReference>
<evidence type="ECO:0000256" key="1">
    <source>
        <dbReference type="ARBA" id="ARBA00005046"/>
    </source>
</evidence>
<gene>
    <name evidence="4" type="ORF">UFOPK2171_00889</name>
</gene>
<dbReference type="InterPro" id="IPR005110">
    <property type="entry name" value="MoeA_linker/N"/>
</dbReference>
<protein>
    <submittedName>
        <fullName evidence="4">Unannotated protein</fullName>
    </submittedName>
</protein>
<dbReference type="SMART" id="SM00852">
    <property type="entry name" value="MoCF_biosynth"/>
    <property type="match status" value="1"/>
</dbReference>
<reference evidence="4" key="1">
    <citation type="submission" date="2020-05" db="EMBL/GenBank/DDBJ databases">
        <authorList>
            <person name="Chiriac C."/>
            <person name="Salcher M."/>
            <person name="Ghai R."/>
            <person name="Kavagutti S V."/>
        </authorList>
    </citation>
    <scope>NUCLEOTIDE SEQUENCE</scope>
</reference>
<dbReference type="InterPro" id="IPR001453">
    <property type="entry name" value="MoaB/Mog_dom"/>
</dbReference>
<evidence type="ECO:0000259" key="3">
    <source>
        <dbReference type="SMART" id="SM00852"/>
    </source>
</evidence>
<dbReference type="PANTHER" id="PTHR10192:SF5">
    <property type="entry name" value="GEPHYRIN"/>
    <property type="match status" value="1"/>
</dbReference>
<dbReference type="InterPro" id="IPR036425">
    <property type="entry name" value="MoaB/Mog-like_dom_sf"/>
</dbReference>
<dbReference type="EMBL" id="CAEZWD010000139">
    <property type="protein sequence ID" value="CAB4655807.1"/>
    <property type="molecule type" value="Genomic_DNA"/>
</dbReference>
<sequence>MVPKSAIQLPLAQAINMVLAQELTSDIDLPPAHTAMMDGYAVFGQGPWRIVGELHAGSFLPYLETGCALKVSTGAHLPPHCSFVIPQEMATLFEGDVASKSSFTPGQHIRQPGDEALAGESIAAAGTLLTPAIAGLAASSGIDEVSVYHSPTVAVVVTGSELATAGTPGPGQIRDSLSVQVTPWSQYLGATVNSSVNCADNLIELCAAITKADGDIVVVTGGSSFGEHDYLRPALEQLGAIYVVSEIWMRPGHPTLLAKLPDGKLVAGLPGNPLAALVSFMTVVAPALRGLSGQSEYRMGKIALAKDFACDRTRVVPIVVSSGMAEMTEFRGSAMLRGLSHADALGVISPGDNPAGTLIRVLPLPWRVN</sequence>
<feature type="domain" description="MoaB/Mog" evidence="3">
    <location>
        <begin position="154"/>
        <end position="290"/>
    </location>
</feature>
<dbReference type="CDD" id="cd00887">
    <property type="entry name" value="MoeA"/>
    <property type="match status" value="1"/>
</dbReference>
<keyword evidence="2" id="KW-0501">Molybdenum cofactor biosynthesis</keyword>
<name>A0A6J6L1B5_9ZZZZ</name>
<organism evidence="4">
    <name type="scientific">freshwater metagenome</name>
    <dbReference type="NCBI Taxonomy" id="449393"/>
    <lineage>
        <taxon>unclassified sequences</taxon>
        <taxon>metagenomes</taxon>
        <taxon>ecological metagenomes</taxon>
    </lineage>
</organism>
<dbReference type="GO" id="GO:0006777">
    <property type="term" value="P:Mo-molybdopterin cofactor biosynthetic process"/>
    <property type="evidence" value="ECO:0007669"/>
    <property type="project" value="UniProtKB-KW"/>
</dbReference>
<dbReference type="UniPathway" id="UPA00344"/>
<dbReference type="Pfam" id="PF03453">
    <property type="entry name" value="MoeA_N"/>
    <property type="match status" value="1"/>
</dbReference>
<dbReference type="InterPro" id="IPR036688">
    <property type="entry name" value="MoeA_C_domain_IV_sf"/>
</dbReference>
<dbReference type="GO" id="GO:0005829">
    <property type="term" value="C:cytosol"/>
    <property type="evidence" value="ECO:0007669"/>
    <property type="project" value="TreeGrafter"/>
</dbReference>
<dbReference type="PANTHER" id="PTHR10192">
    <property type="entry name" value="MOLYBDOPTERIN BIOSYNTHESIS PROTEIN"/>
    <property type="match status" value="1"/>
</dbReference>
<evidence type="ECO:0000256" key="2">
    <source>
        <dbReference type="ARBA" id="ARBA00023150"/>
    </source>
</evidence>
<dbReference type="Pfam" id="PF00994">
    <property type="entry name" value="MoCF_biosynth"/>
    <property type="match status" value="1"/>
</dbReference>
<dbReference type="GO" id="GO:0061599">
    <property type="term" value="F:molybdopterin molybdotransferase activity"/>
    <property type="evidence" value="ECO:0007669"/>
    <property type="project" value="TreeGrafter"/>
</dbReference>
<accession>A0A6J6L1B5</accession>
<comment type="pathway">
    <text evidence="1">Cofactor biosynthesis; molybdopterin biosynthesis.</text>
</comment>